<dbReference type="OrthoDB" id="8911262at2"/>
<dbReference type="EMBL" id="CP002014">
    <property type="protein sequence ID" value="ADG17637.1"/>
    <property type="molecule type" value="Genomic_DNA"/>
</dbReference>
<dbReference type="InterPro" id="IPR010710">
    <property type="entry name" value="DUF1289"/>
</dbReference>
<accession>D5WGP2</accession>
<evidence type="ECO:0000313" key="1">
    <source>
        <dbReference type="EMBL" id="ADG17637.1"/>
    </source>
</evidence>
<sequence length="57" mass="6841">MSIASPCVDICKFDDKTGLCIGCMRTRDECKSWKKMKDKHRKKIIEDRPRRERKLKK</sequence>
<dbReference type="KEGG" id="bge:BC1002_3610"/>
<accession>A0A6I1Q4U9</accession>
<organism evidence="1 2">
    <name type="scientific">Paraburkholderia atlantica</name>
    <dbReference type="NCBI Taxonomy" id="2654982"/>
    <lineage>
        <taxon>Bacteria</taxon>
        <taxon>Pseudomonadati</taxon>
        <taxon>Pseudomonadota</taxon>
        <taxon>Betaproteobacteria</taxon>
        <taxon>Burkholderiales</taxon>
        <taxon>Burkholderiaceae</taxon>
        <taxon>Paraburkholderia</taxon>
    </lineage>
</organism>
<dbReference type="HOGENOM" id="CLU_162538_6_2_4"/>
<proteinExistence type="predicted"/>
<dbReference type="PANTHER" id="PTHR35175">
    <property type="entry name" value="DUF1289 DOMAIN-CONTAINING PROTEIN"/>
    <property type="match status" value="1"/>
</dbReference>
<dbReference type="PANTHER" id="PTHR35175:SF2">
    <property type="entry name" value="DUF1289 DOMAIN-CONTAINING PROTEIN"/>
    <property type="match status" value="1"/>
</dbReference>
<dbReference type="RefSeq" id="WP_013091438.1">
    <property type="nucleotide sequence ID" value="NC_014118.1"/>
</dbReference>
<reference evidence="1 2" key="2">
    <citation type="journal article" date="2012" name="J. Bacteriol.">
        <title>Genome Sequences of Burkholderia sp. Strains CCGE1002 and H160, Isolated from Legume Nodules in Mexico and Brazil.</title>
        <authorList>
            <person name="Ormeno-Orrillo E."/>
            <person name="Rogel M.A."/>
            <person name="Chueire L.M."/>
            <person name="Tiedje J.M."/>
            <person name="Martinez-Romero E."/>
            <person name="Hungria M."/>
        </authorList>
    </citation>
    <scope>NUCLEOTIDE SEQUENCE [LARGE SCALE GENOMIC DNA]</scope>
    <source>
        <strain evidence="1 2">CCGE1002</strain>
    </source>
</reference>
<dbReference type="AlphaFoldDB" id="D5WGP2"/>
<protein>
    <submittedName>
        <fullName evidence="1">Uncharacterized protein</fullName>
    </submittedName>
</protein>
<dbReference type="STRING" id="640511.BC1002_3610"/>
<dbReference type="Pfam" id="PF06945">
    <property type="entry name" value="DUF1289"/>
    <property type="match status" value="1"/>
</dbReference>
<name>D5WGP2_PARAM</name>
<evidence type="ECO:0000313" key="2">
    <source>
        <dbReference type="Proteomes" id="UP000002190"/>
    </source>
</evidence>
<dbReference type="Proteomes" id="UP000002190">
    <property type="component" value="Chromosome 2"/>
</dbReference>
<gene>
    <name evidence="1" type="ordered locus">BC1002_3610</name>
</gene>
<dbReference type="eggNOG" id="COG3313">
    <property type="taxonomic scope" value="Bacteria"/>
</dbReference>
<dbReference type="GeneID" id="301094907"/>
<reference evidence="2" key="1">
    <citation type="submission" date="2010-04" db="EMBL/GenBank/DDBJ databases">
        <title>Complete sequence of chromosome 2 of Burkholderia sp. CCGE1002.</title>
        <authorList>
            <consortium name="US DOE Joint Genome Institute"/>
            <person name="Lucas S."/>
            <person name="Copeland A."/>
            <person name="Lapidus A."/>
            <person name="Cheng J.-F."/>
            <person name="Bruce D."/>
            <person name="Goodwin L."/>
            <person name="Pitluck S."/>
            <person name="Chertkov O."/>
            <person name="Detter J.C."/>
            <person name="Han C."/>
            <person name="Tapia R."/>
            <person name="Land M."/>
            <person name="Hauser L."/>
            <person name="Kyrpides N."/>
            <person name="Ovchinnikova G."/>
            <person name="Martinez-Romero E."/>
            <person name="Hernandez M.A.R."/>
            <person name="Tiedje J.M."/>
            <person name="Woyke T."/>
        </authorList>
    </citation>
    <scope>NUCLEOTIDE SEQUENCE [LARGE SCALE GENOMIC DNA]</scope>
    <source>
        <strain evidence="2">CCGE1002</strain>
    </source>
</reference>